<accession>A0A6A3MLE2</accession>
<dbReference type="Proteomes" id="UP000429607">
    <property type="component" value="Unassembled WGS sequence"/>
</dbReference>
<name>A0A6A3MLE2_9STRA</name>
<reference evidence="1 2" key="1">
    <citation type="submission" date="2018-09" db="EMBL/GenBank/DDBJ databases">
        <title>Genomic investigation of the strawberry pathogen Phytophthora fragariae indicates pathogenicity is determined by transcriptional variation in three key races.</title>
        <authorList>
            <person name="Adams T.M."/>
            <person name="Armitage A.D."/>
            <person name="Sobczyk M.K."/>
            <person name="Bates H.J."/>
            <person name="Dunwell J.M."/>
            <person name="Nellist C.F."/>
            <person name="Harrison R.J."/>
        </authorList>
    </citation>
    <scope>NUCLEOTIDE SEQUENCE [LARGE SCALE GENOMIC DNA]</scope>
    <source>
        <strain evidence="1 2">SCRP249</strain>
    </source>
</reference>
<protein>
    <submittedName>
        <fullName evidence="1">Uncharacterized protein</fullName>
    </submittedName>
</protein>
<comment type="caution">
    <text evidence="1">The sequence shown here is derived from an EMBL/GenBank/DDBJ whole genome shotgun (WGS) entry which is preliminary data.</text>
</comment>
<evidence type="ECO:0000313" key="2">
    <source>
        <dbReference type="Proteomes" id="UP000429607"/>
    </source>
</evidence>
<dbReference type="EMBL" id="QXFV01000579">
    <property type="protein sequence ID" value="KAE9033636.1"/>
    <property type="molecule type" value="Genomic_DNA"/>
</dbReference>
<evidence type="ECO:0000313" key="1">
    <source>
        <dbReference type="EMBL" id="KAE9033636.1"/>
    </source>
</evidence>
<proteinExistence type="predicted"/>
<gene>
    <name evidence="1" type="ORF">PR001_g10073</name>
</gene>
<sequence>MAGGGHVVVLAGAYAQHTHCPPPPGRRAVCSRAATTSFNDRRACCMVRVQAATRGLCLGPR</sequence>
<dbReference type="AlphaFoldDB" id="A0A6A3MLE2"/>
<organism evidence="1 2">
    <name type="scientific">Phytophthora rubi</name>
    <dbReference type="NCBI Taxonomy" id="129364"/>
    <lineage>
        <taxon>Eukaryota</taxon>
        <taxon>Sar</taxon>
        <taxon>Stramenopiles</taxon>
        <taxon>Oomycota</taxon>
        <taxon>Peronosporomycetes</taxon>
        <taxon>Peronosporales</taxon>
        <taxon>Peronosporaceae</taxon>
        <taxon>Phytophthora</taxon>
    </lineage>
</organism>